<evidence type="ECO:0000259" key="2">
    <source>
        <dbReference type="PROSITE" id="PS51186"/>
    </source>
</evidence>
<evidence type="ECO:0000256" key="1">
    <source>
        <dbReference type="ARBA" id="ARBA00022679"/>
    </source>
</evidence>
<keyword evidence="1 3" id="KW-0808">Transferase</keyword>
<sequence>MENSFKIIPYQPDYKEDFKRINVEWIEKYFKIEEHDLEQLDAPDNITANGGQIFLALVNEEVVGTVALIHDGNQVFELAKMAVSPKAQGLGIGKTLCKTAIQEAKNRDAKRLYLLSNTQLTPALKIYENLGFTEVPIGEILYERTDIKMEYFL</sequence>
<dbReference type="RefSeq" id="WP_092012239.1">
    <property type="nucleotide sequence ID" value="NZ_FOXH01000002.1"/>
</dbReference>
<evidence type="ECO:0000313" key="4">
    <source>
        <dbReference type="Proteomes" id="UP000199306"/>
    </source>
</evidence>
<dbReference type="InterPro" id="IPR000182">
    <property type="entry name" value="GNAT_dom"/>
</dbReference>
<gene>
    <name evidence="3" type="ORF">SAMN04515674_10267</name>
</gene>
<dbReference type="GO" id="GO:0008080">
    <property type="term" value="F:N-acetyltransferase activity"/>
    <property type="evidence" value="ECO:0007669"/>
    <property type="project" value="InterPro"/>
</dbReference>
<dbReference type="AlphaFoldDB" id="A0A1I5NQF2"/>
<dbReference type="Gene3D" id="3.40.630.30">
    <property type="match status" value="1"/>
</dbReference>
<dbReference type="SUPFAM" id="SSF55729">
    <property type="entry name" value="Acyl-CoA N-acyltransferases (Nat)"/>
    <property type="match status" value="1"/>
</dbReference>
<dbReference type="PANTHER" id="PTHR13947:SF37">
    <property type="entry name" value="LD18367P"/>
    <property type="match status" value="1"/>
</dbReference>
<proteinExistence type="predicted"/>
<name>A0A1I5NQF2_9BACT</name>
<dbReference type="PANTHER" id="PTHR13947">
    <property type="entry name" value="GNAT FAMILY N-ACETYLTRANSFERASE"/>
    <property type="match status" value="1"/>
</dbReference>
<dbReference type="InterPro" id="IPR016181">
    <property type="entry name" value="Acyl_CoA_acyltransferase"/>
</dbReference>
<dbReference type="CDD" id="cd04301">
    <property type="entry name" value="NAT_SF"/>
    <property type="match status" value="1"/>
</dbReference>
<dbReference type="PROSITE" id="PS51186">
    <property type="entry name" value="GNAT"/>
    <property type="match status" value="1"/>
</dbReference>
<dbReference type="EMBL" id="FOXH01000002">
    <property type="protein sequence ID" value="SFP24033.1"/>
    <property type="molecule type" value="Genomic_DNA"/>
</dbReference>
<dbReference type="Pfam" id="PF00583">
    <property type="entry name" value="Acetyltransf_1"/>
    <property type="match status" value="1"/>
</dbReference>
<reference evidence="3 4" key="1">
    <citation type="submission" date="2016-10" db="EMBL/GenBank/DDBJ databases">
        <authorList>
            <person name="de Groot N.N."/>
        </authorList>
    </citation>
    <scope>NUCLEOTIDE SEQUENCE [LARGE SCALE GENOMIC DNA]</scope>
    <source>
        <strain evidence="4">E92,LMG 26720,CCM 7988</strain>
    </source>
</reference>
<organism evidence="3 4">
    <name type="scientific">Pseudarcicella hirudinis</name>
    <dbReference type="NCBI Taxonomy" id="1079859"/>
    <lineage>
        <taxon>Bacteria</taxon>
        <taxon>Pseudomonadati</taxon>
        <taxon>Bacteroidota</taxon>
        <taxon>Cytophagia</taxon>
        <taxon>Cytophagales</taxon>
        <taxon>Flectobacillaceae</taxon>
        <taxon>Pseudarcicella</taxon>
    </lineage>
</organism>
<evidence type="ECO:0000313" key="3">
    <source>
        <dbReference type="EMBL" id="SFP24033.1"/>
    </source>
</evidence>
<feature type="domain" description="N-acetyltransferase" evidence="2">
    <location>
        <begin position="5"/>
        <end position="153"/>
    </location>
</feature>
<dbReference type="OrthoDB" id="1431064at2"/>
<accession>A0A1I5NQF2</accession>
<dbReference type="InterPro" id="IPR050769">
    <property type="entry name" value="NAT_camello-type"/>
</dbReference>
<dbReference type="STRING" id="1079859.SAMN04515674_10267"/>
<dbReference type="Proteomes" id="UP000199306">
    <property type="component" value="Unassembled WGS sequence"/>
</dbReference>
<protein>
    <submittedName>
        <fullName evidence="3">Acetyltransferase (GNAT) family protein</fullName>
    </submittedName>
</protein>
<keyword evidence="4" id="KW-1185">Reference proteome</keyword>